<evidence type="ECO:0008006" key="3">
    <source>
        <dbReference type="Google" id="ProtNLM"/>
    </source>
</evidence>
<comment type="caution">
    <text evidence="1">The sequence shown here is derived from an EMBL/GenBank/DDBJ whole genome shotgun (WGS) entry which is preliminary data.</text>
</comment>
<evidence type="ECO:0000313" key="1">
    <source>
        <dbReference type="EMBL" id="GAA4766050.1"/>
    </source>
</evidence>
<sequence>MIGYQGYAQIFTDPLNGSITSGNTYFKSATGTTTNANINVDGIRYISSPSTSMTANNAYFAYNWTSNNINLTKYFEISLSPKSCYQINFNTLDISFKINDQNSNNIGPTRVAIRCSSDNYTSDLYTYSITTINHAWVASIDITSLTNISGNIKFRIYAWGGNSSNSNNNFGINDYSFTNGSVNSNITTPIVSTTAATCGAAGTATITNYSAGNSYTFTPTGPTVSAGGTINSMVTGTSYTVRASNGGCNSANSNSFSITAALPIPATPTVNTTSITCATSGTATITNYNALNTYTFVPTGPTVSAGGIINGMVTGTSYTVQANNGSCTSNTSSSFVIVDNSSTTWNGSTWSNGNPDLTKNAIINADYDMVNNSALANINACSLTINSPAKVIVKSNATFTLQNTLTVSTGATFNIKNNASLIQINNVSNNGNINMERTAFIDFRDYVYWSSPVAGFNSANISAYSNNAYLYKWNPTTGATNGFGNWANGVETMVLGKGYIERGLNNAPLNSPVNFTATFTGIPNNGNITTPIARGTYTGVNYNTGVSTTPATDDDDNWNLLGNPYPSAISAADFLNANATNLDGFVKIWTHGMAPSTTAPDPFYNNYVYNYDPNDYITWNLSGASTPGFNGYIAAGQGFITKMKHTSPTTTSTAQFNNSMRNASYTNNQFYKSANNQKSSNIEEGHIWIDLVSSSASTRALVAYVNGATDEKDQMYDAQADMKSNFRINSLLGPERLIIQGKKVPFDSNDQVFIAYSAPTNGTYSIAIGAVDGLFTDLSQNIYLEDKQLNIIHNLRSTPYQFTTNQGENTNRFVLRYTNQTLSNDTFVFSNSVSVYANQYLNIKSSSENITDIKVFDVLGKTILSKNKIGKNEISLTELKANSSVIIVKVILENGNEVTKKVIF</sequence>
<reference evidence="2" key="1">
    <citation type="journal article" date="2019" name="Int. J. Syst. Evol. Microbiol.">
        <title>The Global Catalogue of Microorganisms (GCM) 10K type strain sequencing project: providing services to taxonomists for standard genome sequencing and annotation.</title>
        <authorList>
            <consortium name="The Broad Institute Genomics Platform"/>
            <consortium name="The Broad Institute Genome Sequencing Center for Infectious Disease"/>
            <person name="Wu L."/>
            <person name="Ma J."/>
        </authorList>
    </citation>
    <scope>NUCLEOTIDE SEQUENCE [LARGE SCALE GENOMIC DNA]</scope>
    <source>
        <strain evidence="2">JCM 18198</strain>
    </source>
</reference>
<gene>
    <name evidence="1" type="ORF">GCM10023230_14710</name>
</gene>
<organism evidence="1 2">
    <name type="scientific">Flavobacterium hankyongi</name>
    <dbReference type="NCBI Taxonomy" id="1176532"/>
    <lineage>
        <taxon>Bacteria</taxon>
        <taxon>Pseudomonadati</taxon>
        <taxon>Bacteroidota</taxon>
        <taxon>Flavobacteriia</taxon>
        <taxon>Flavobacteriales</taxon>
        <taxon>Flavobacteriaceae</taxon>
        <taxon>Flavobacterium</taxon>
    </lineage>
</organism>
<dbReference type="NCBIfam" id="NF033708">
    <property type="entry name" value="T9SS_Cterm_ChiA"/>
    <property type="match status" value="1"/>
</dbReference>
<keyword evidence="2" id="KW-1185">Reference proteome</keyword>
<dbReference type="Proteomes" id="UP001500141">
    <property type="component" value="Unassembled WGS sequence"/>
</dbReference>
<name>A0ABP8ZU51_9FLAO</name>
<proteinExistence type="predicted"/>
<evidence type="ECO:0000313" key="2">
    <source>
        <dbReference type="Proteomes" id="UP001500141"/>
    </source>
</evidence>
<accession>A0ABP8ZU51</accession>
<protein>
    <recommendedName>
        <fullName evidence="3">T9SS sorting signal type C domain-containing protein</fullName>
    </recommendedName>
</protein>
<dbReference type="EMBL" id="BAABIP010000011">
    <property type="protein sequence ID" value="GAA4766050.1"/>
    <property type="molecule type" value="Genomic_DNA"/>
</dbReference>